<dbReference type="InterPro" id="IPR019270">
    <property type="entry name" value="DUF2283"/>
</dbReference>
<organism evidence="1 2">
    <name type="scientific">Candidatus Iainarchaeum sp</name>
    <dbReference type="NCBI Taxonomy" id="3101447"/>
    <lineage>
        <taxon>Archaea</taxon>
        <taxon>Candidatus Iainarchaeota</taxon>
        <taxon>Candidatus Iainarchaeia</taxon>
        <taxon>Candidatus Iainarchaeales</taxon>
        <taxon>Candidatus Iainarchaeaceae</taxon>
        <taxon>Candidatus Iainarchaeum</taxon>
    </lineage>
</organism>
<sequence>MKYNYDKETDTLMIVLSDKKPDFAEQEGDIITHYNKDHKPVEIEILNASNATIEILKAMLPARQNR</sequence>
<gene>
    <name evidence="1" type="ORF">J4215_06315</name>
</gene>
<reference evidence="1" key="2">
    <citation type="submission" date="2021-05" db="EMBL/GenBank/DDBJ databases">
        <title>Protein family content uncovers lineage relationships and bacterial pathway maintenance mechanisms in DPANN archaea.</title>
        <authorList>
            <person name="Castelle C.J."/>
            <person name="Meheust R."/>
            <person name="Jaffe A.L."/>
            <person name="Seitz K."/>
            <person name="Gong X."/>
            <person name="Baker B.J."/>
            <person name="Banfield J.F."/>
        </authorList>
    </citation>
    <scope>NUCLEOTIDE SEQUENCE</scope>
    <source>
        <strain evidence="1">RIFCSPLOWO2_01_FULL_AR10_48_17</strain>
    </source>
</reference>
<protein>
    <submittedName>
        <fullName evidence="1">DUF2283 domain-containing protein</fullName>
    </submittedName>
</protein>
<comment type="caution">
    <text evidence="1">The sequence shown here is derived from an EMBL/GenBank/DDBJ whole genome shotgun (WGS) entry which is preliminary data.</text>
</comment>
<dbReference type="AlphaFoldDB" id="A0A8T4LBS8"/>
<accession>A0A8T4LBS8</accession>
<dbReference type="EMBL" id="JAGVWC010000013">
    <property type="protein sequence ID" value="MBS3062170.1"/>
    <property type="molecule type" value="Genomic_DNA"/>
</dbReference>
<name>A0A8T4LBS8_9ARCH</name>
<evidence type="ECO:0000313" key="2">
    <source>
        <dbReference type="Proteomes" id="UP000675968"/>
    </source>
</evidence>
<dbReference type="Proteomes" id="UP000675968">
    <property type="component" value="Unassembled WGS sequence"/>
</dbReference>
<evidence type="ECO:0000313" key="1">
    <source>
        <dbReference type="EMBL" id="MBS3062170.1"/>
    </source>
</evidence>
<reference evidence="1" key="1">
    <citation type="submission" date="2021-03" db="EMBL/GenBank/DDBJ databases">
        <authorList>
            <person name="Jaffe A."/>
        </authorList>
    </citation>
    <scope>NUCLEOTIDE SEQUENCE</scope>
    <source>
        <strain evidence="1">RIFCSPLOWO2_01_FULL_AR10_48_17</strain>
    </source>
</reference>
<dbReference type="Pfam" id="PF10049">
    <property type="entry name" value="DUF2283"/>
    <property type="match status" value="1"/>
</dbReference>
<proteinExistence type="predicted"/>